<reference evidence="1 2" key="1">
    <citation type="submission" date="2006-02" db="EMBL/GenBank/DDBJ databases">
        <authorList>
            <person name="Waterbury J."/>
            <person name="Ferriera S."/>
            <person name="Johnson J."/>
            <person name="Kravitz S."/>
            <person name="Halpern A."/>
            <person name="Remington K."/>
            <person name="Beeson K."/>
            <person name="Tran B."/>
            <person name="Rogers Y.-H."/>
            <person name="Friedman R."/>
            <person name="Venter J.C."/>
        </authorList>
    </citation>
    <scope>NUCLEOTIDE SEQUENCE [LARGE SCALE GENOMIC DNA]</scope>
    <source>
        <strain evidence="1 2">Nb-231</strain>
    </source>
</reference>
<keyword evidence="2" id="KW-1185">Reference proteome</keyword>
<proteinExistence type="predicted"/>
<protein>
    <submittedName>
        <fullName evidence="1">Uncharacterized protein</fullName>
    </submittedName>
</protein>
<dbReference type="Proteomes" id="UP000003374">
    <property type="component" value="Unassembled WGS sequence"/>
</dbReference>
<comment type="caution">
    <text evidence="1">The sequence shown here is derived from an EMBL/GenBank/DDBJ whole genome shotgun (WGS) entry which is preliminary data.</text>
</comment>
<dbReference type="PANTHER" id="PTHR21525:SF9">
    <property type="entry name" value="CHANNEL_COLICIN DOMAIN-CONTAINING PROTEIN"/>
    <property type="match status" value="1"/>
</dbReference>
<organism evidence="1 2">
    <name type="scientific">Nitrococcus mobilis Nb-231</name>
    <dbReference type="NCBI Taxonomy" id="314278"/>
    <lineage>
        <taxon>Bacteria</taxon>
        <taxon>Pseudomonadati</taxon>
        <taxon>Pseudomonadota</taxon>
        <taxon>Gammaproteobacteria</taxon>
        <taxon>Chromatiales</taxon>
        <taxon>Ectothiorhodospiraceae</taxon>
        <taxon>Nitrococcus</taxon>
    </lineage>
</organism>
<dbReference type="STRING" id="314278.NB231_11389"/>
<dbReference type="eggNOG" id="COG2020">
    <property type="taxonomic scope" value="Bacteria"/>
</dbReference>
<evidence type="ECO:0000313" key="2">
    <source>
        <dbReference type="Proteomes" id="UP000003374"/>
    </source>
</evidence>
<dbReference type="EMBL" id="AAOF01000003">
    <property type="protein sequence ID" value="EAR22336.1"/>
    <property type="molecule type" value="Genomic_DNA"/>
</dbReference>
<gene>
    <name evidence="1" type="ORF">NB231_11389</name>
</gene>
<name>A4BP35_9GAMM</name>
<evidence type="ECO:0000313" key="1">
    <source>
        <dbReference type="EMBL" id="EAR22336.1"/>
    </source>
</evidence>
<dbReference type="AlphaFoldDB" id="A4BP35"/>
<accession>A4BP35</accession>
<dbReference type="HOGENOM" id="CLU_025548_2_0_6"/>
<sequence length="494" mass="52211">MRGTIMANHKKNYPFNIANGYSAAATASSLEKTQIGKFHTKGGHGFAAEEASALSYKLHGQDAKIIGGTNQANGADLLANGVQLQLKYCQSPQATINAAFAPDSGNYRYGDQVLEVPADQYESCIELMRQKISGGKVPGVTSPDEAERLVRKGHITYKQARNIARAGNIDSLAYDAKTQAVTATGALSISFLICFIRAKQDGLSNKDAAYAAMDGSWNASITSFVAGTATAQMLRTRAAAVGAVASRRFVRWGARSRPVHAFVTNLAHGSLGKVVHGGAATNHVAKLLRTNVITFAATTVISTTPDFCRAAVARSISWSQFSKNLAITASGTITGMGGWMTGTAAGAALGGPAGALVGGLLGAFGGGTAGRVGARQMLDRWIEDDAKKMLAITQDVVSELAYEYLLSQQEIKTLGDELQPLFTAKWLKRMFEAGNQNGNDPLEPRQYFARKAIEPICQTICSKRPRLVALDPGPLGGQIKIVMHGNGVATIAAM</sequence>
<dbReference type="PANTHER" id="PTHR21525">
    <property type="entry name" value="MOTILE SPERM PROTEIN"/>
    <property type="match status" value="1"/>
</dbReference>